<dbReference type="Gene3D" id="2.40.170.20">
    <property type="entry name" value="TonB-dependent receptor, beta-barrel domain"/>
    <property type="match status" value="1"/>
</dbReference>
<keyword evidence="6 8" id="KW-0472">Membrane</keyword>
<evidence type="ECO:0000256" key="8">
    <source>
        <dbReference type="PROSITE-ProRule" id="PRU01360"/>
    </source>
</evidence>
<evidence type="ECO:0000259" key="10">
    <source>
        <dbReference type="Pfam" id="PF00593"/>
    </source>
</evidence>
<keyword evidence="5" id="KW-0798">TonB box</keyword>
<dbReference type="PANTHER" id="PTHR30069">
    <property type="entry name" value="TONB-DEPENDENT OUTER MEMBRANE RECEPTOR"/>
    <property type="match status" value="1"/>
</dbReference>
<feature type="compositionally biased region" description="Low complexity" evidence="9">
    <location>
        <begin position="275"/>
        <end position="289"/>
    </location>
</feature>
<comment type="similarity">
    <text evidence="8">Belongs to the TonB-dependent receptor family.</text>
</comment>
<dbReference type="InterPro" id="IPR000531">
    <property type="entry name" value="Beta-barrel_TonB"/>
</dbReference>
<name>A0A1F6TFS0_9PROT</name>
<dbReference type="InterPro" id="IPR039426">
    <property type="entry name" value="TonB-dep_rcpt-like"/>
</dbReference>
<dbReference type="AlphaFoldDB" id="A0A1F6TFS0"/>
<evidence type="ECO:0000256" key="2">
    <source>
        <dbReference type="ARBA" id="ARBA00022448"/>
    </source>
</evidence>
<sequence>EIIRGGGAVLYGEGAVGGVVNIITKSPGRAGAAGSVAFAGASYDTRQFDAAYTQGRGPLALHVTANSLVSDGYRDNNNLEQSSLHGDLRLTSPAQETYLKFGTDDQDLRLPSGRLVDPATGADQMATDRRGTSTPNYYSNGTGAYVTMGVTLFRPEDSKVVLDLGYRGKNTQAFLGSFLDTDISTLSFTPRLRTRYHLNGAPGTFTAGLDHYNSDYDSIRSSSEATAATPIHKIGIKQVSTALYGQNISDIGPGMHLTLGARTQRVNTDTHDVFDPSAPGAAGDAGAPDGSHRESEDAYEAGLRHSLTDAVSWFARDGRSFRIATVDEIYSTYPGTFTFLRPQTARTREAGLNYKAGGTDIRVAAYAMKLTDEIHYNPSIYANVNLDPTKRHGYEFTADQRLGQDFSVRANFAHIRAQFREGTYAGKDVPLVPKHTASLALLWQIQTGMQLSTNINYVGSKRFDNDQGNTFQKIPDYQTVDVKLGAKYGTWTCQAAVNNLFNEKAFDYGIRSLASSVRYNAYPLPERNFAVSVKKDF</sequence>
<keyword evidence="4 8" id="KW-0812">Transmembrane</keyword>
<evidence type="ECO:0000256" key="4">
    <source>
        <dbReference type="ARBA" id="ARBA00022692"/>
    </source>
</evidence>
<dbReference type="PROSITE" id="PS52016">
    <property type="entry name" value="TONB_DEPENDENT_REC_3"/>
    <property type="match status" value="1"/>
</dbReference>
<organism evidence="11 12">
    <name type="scientific">Candidatus Muproteobacteria bacterium RBG_16_65_31</name>
    <dbReference type="NCBI Taxonomy" id="1817759"/>
    <lineage>
        <taxon>Bacteria</taxon>
        <taxon>Pseudomonadati</taxon>
        <taxon>Pseudomonadota</taxon>
        <taxon>Candidatus Muproteobacteria</taxon>
    </lineage>
</organism>
<evidence type="ECO:0000313" key="12">
    <source>
        <dbReference type="Proteomes" id="UP000179344"/>
    </source>
</evidence>
<feature type="region of interest" description="Disordered" evidence="9">
    <location>
        <begin position="274"/>
        <end position="295"/>
    </location>
</feature>
<dbReference type="Gene3D" id="2.170.130.10">
    <property type="entry name" value="TonB-dependent receptor, plug domain"/>
    <property type="match status" value="1"/>
</dbReference>
<reference evidence="11 12" key="1">
    <citation type="journal article" date="2016" name="Nat. Commun.">
        <title>Thousands of microbial genomes shed light on interconnected biogeochemical processes in an aquifer system.</title>
        <authorList>
            <person name="Anantharaman K."/>
            <person name="Brown C.T."/>
            <person name="Hug L.A."/>
            <person name="Sharon I."/>
            <person name="Castelle C.J."/>
            <person name="Probst A.J."/>
            <person name="Thomas B.C."/>
            <person name="Singh A."/>
            <person name="Wilkins M.J."/>
            <person name="Karaoz U."/>
            <person name="Brodie E.L."/>
            <person name="Williams K.H."/>
            <person name="Hubbard S.S."/>
            <person name="Banfield J.F."/>
        </authorList>
    </citation>
    <scope>NUCLEOTIDE SEQUENCE [LARGE SCALE GENOMIC DNA]</scope>
</reference>
<evidence type="ECO:0000256" key="5">
    <source>
        <dbReference type="ARBA" id="ARBA00023077"/>
    </source>
</evidence>
<dbReference type="Proteomes" id="UP000179344">
    <property type="component" value="Unassembled WGS sequence"/>
</dbReference>
<dbReference type="GO" id="GO:0044718">
    <property type="term" value="P:siderophore transmembrane transport"/>
    <property type="evidence" value="ECO:0007669"/>
    <property type="project" value="TreeGrafter"/>
</dbReference>
<feature type="non-terminal residue" evidence="11">
    <location>
        <position position="1"/>
    </location>
</feature>
<keyword evidence="2 8" id="KW-0813">Transport</keyword>
<dbReference type="InterPro" id="IPR036942">
    <property type="entry name" value="Beta-barrel_TonB_sf"/>
</dbReference>
<comment type="caution">
    <text evidence="11">The sequence shown here is derived from an EMBL/GenBank/DDBJ whole genome shotgun (WGS) entry which is preliminary data.</text>
</comment>
<comment type="subcellular location">
    <subcellularLocation>
        <location evidence="1 8">Cell outer membrane</location>
        <topology evidence="1 8">Multi-pass membrane protein</topology>
    </subcellularLocation>
</comment>
<dbReference type="Pfam" id="PF00593">
    <property type="entry name" value="TonB_dep_Rec_b-barrel"/>
    <property type="match status" value="1"/>
</dbReference>
<dbReference type="GO" id="GO:0015344">
    <property type="term" value="F:siderophore uptake transmembrane transporter activity"/>
    <property type="evidence" value="ECO:0007669"/>
    <property type="project" value="TreeGrafter"/>
</dbReference>
<dbReference type="SUPFAM" id="SSF56935">
    <property type="entry name" value="Porins"/>
    <property type="match status" value="1"/>
</dbReference>
<dbReference type="EMBL" id="MFST01000094">
    <property type="protein sequence ID" value="OGI43948.1"/>
    <property type="molecule type" value="Genomic_DNA"/>
</dbReference>
<keyword evidence="3 8" id="KW-1134">Transmembrane beta strand</keyword>
<protein>
    <recommendedName>
        <fullName evidence="10">TonB-dependent receptor-like beta-barrel domain-containing protein</fullName>
    </recommendedName>
</protein>
<accession>A0A1F6TFS0</accession>
<feature type="domain" description="TonB-dependent receptor-like beta-barrel" evidence="10">
    <location>
        <begin position="203"/>
        <end position="500"/>
    </location>
</feature>
<evidence type="ECO:0000313" key="11">
    <source>
        <dbReference type="EMBL" id="OGI43948.1"/>
    </source>
</evidence>
<evidence type="ECO:0000256" key="9">
    <source>
        <dbReference type="SAM" id="MobiDB-lite"/>
    </source>
</evidence>
<evidence type="ECO:0000256" key="1">
    <source>
        <dbReference type="ARBA" id="ARBA00004571"/>
    </source>
</evidence>
<evidence type="ECO:0000256" key="6">
    <source>
        <dbReference type="ARBA" id="ARBA00023136"/>
    </source>
</evidence>
<keyword evidence="7 8" id="KW-0998">Cell outer membrane</keyword>
<gene>
    <name evidence="11" type="ORF">A2V92_01775</name>
</gene>
<proteinExistence type="inferred from homology"/>
<dbReference type="InterPro" id="IPR037066">
    <property type="entry name" value="Plug_dom_sf"/>
</dbReference>
<dbReference type="PANTHER" id="PTHR30069:SF27">
    <property type="entry name" value="BLL4766 PROTEIN"/>
    <property type="match status" value="1"/>
</dbReference>
<dbReference type="GO" id="GO:0009279">
    <property type="term" value="C:cell outer membrane"/>
    <property type="evidence" value="ECO:0007669"/>
    <property type="project" value="UniProtKB-SubCell"/>
</dbReference>
<evidence type="ECO:0000256" key="3">
    <source>
        <dbReference type="ARBA" id="ARBA00022452"/>
    </source>
</evidence>
<evidence type="ECO:0000256" key="7">
    <source>
        <dbReference type="ARBA" id="ARBA00023237"/>
    </source>
</evidence>